<proteinExistence type="predicted"/>
<protein>
    <submittedName>
        <fullName evidence="2">Phosphotransferase</fullName>
    </submittedName>
</protein>
<dbReference type="Pfam" id="PF01636">
    <property type="entry name" value="APH"/>
    <property type="match status" value="1"/>
</dbReference>
<gene>
    <name evidence="2" type="ORF">HCJ94_00135</name>
</gene>
<dbReference type="InterPro" id="IPR011009">
    <property type="entry name" value="Kinase-like_dom_sf"/>
</dbReference>
<comment type="caution">
    <text evidence="2">The sequence shown here is derived from an EMBL/GenBank/DDBJ whole genome shotgun (WGS) entry which is preliminary data.</text>
</comment>
<reference evidence="2 3" key="1">
    <citation type="submission" date="2020-03" db="EMBL/GenBank/DDBJ databases">
        <title>WGS of actinomycetes isolated from Thailand.</title>
        <authorList>
            <person name="Thawai C."/>
        </authorList>
    </citation>
    <scope>NUCLEOTIDE SEQUENCE [LARGE SCALE GENOMIC DNA]</scope>
    <source>
        <strain evidence="2 3">HSS6-12</strain>
    </source>
</reference>
<evidence type="ECO:0000313" key="2">
    <source>
        <dbReference type="EMBL" id="NJP30441.1"/>
    </source>
</evidence>
<dbReference type="SUPFAM" id="SSF56112">
    <property type="entry name" value="Protein kinase-like (PK-like)"/>
    <property type="match status" value="1"/>
</dbReference>
<evidence type="ECO:0000313" key="3">
    <source>
        <dbReference type="Proteomes" id="UP000783871"/>
    </source>
</evidence>
<feature type="domain" description="Aminoglycoside phosphotransferase" evidence="1">
    <location>
        <begin position="50"/>
        <end position="239"/>
    </location>
</feature>
<organism evidence="2 3">
    <name type="scientific">Micromonospora thermarum</name>
    <dbReference type="NCBI Taxonomy" id="2720024"/>
    <lineage>
        <taxon>Bacteria</taxon>
        <taxon>Bacillati</taxon>
        <taxon>Actinomycetota</taxon>
        <taxon>Actinomycetes</taxon>
        <taxon>Micromonosporales</taxon>
        <taxon>Micromonosporaceae</taxon>
        <taxon>Micromonospora</taxon>
    </lineage>
</organism>
<sequence length="332" mass="37005">MTTTDTPQADWADPRWGDLALDWVAERLRPHGRHVTGPVEARVRPWSLVWRVPTDGGDVWFKANNPGTVHEAGLLAALARLAPGRVLEPIAVDARRGWSLLPAGGKSLRDVLSRDRDLSRWERILPEYADLQLTTAAYADELLALGLPDHRPQVLPELFEALLDDEESLLLGAEGGLSPEAHQRLRAHRDTFAEDCRRLAESGVAPTVQHDDLHDGNIFVTGDGYRFFDWGDASLAHPFGTLLVTLRSVAYSSELSPDDPTLVRLRDAYLEPWTDRHDRATLRELAGIATRVTTVSRSLSWRRALDTPDPARREYAEAVPGWLEELLAPNPV</sequence>
<dbReference type="InterPro" id="IPR002575">
    <property type="entry name" value="Aminoglycoside_PTrfase"/>
</dbReference>
<evidence type="ECO:0000259" key="1">
    <source>
        <dbReference type="Pfam" id="PF01636"/>
    </source>
</evidence>
<keyword evidence="3" id="KW-1185">Reference proteome</keyword>
<dbReference type="EMBL" id="JAATEO010000001">
    <property type="protein sequence ID" value="NJP30441.1"/>
    <property type="molecule type" value="Genomic_DNA"/>
</dbReference>
<dbReference type="RefSeq" id="WP_167998887.1">
    <property type="nucleotide sequence ID" value="NZ_JAATEO010000001.1"/>
</dbReference>
<name>A0ABX0Z2L6_9ACTN</name>
<accession>A0ABX0Z2L6</accession>
<dbReference type="Proteomes" id="UP000783871">
    <property type="component" value="Unassembled WGS sequence"/>
</dbReference>